<keyword evidence="5" id="KW-0560">Oxidoreductase</keyword>
<evidence type="ECO:0000256" key="7">
    <source>
        <dbReference type="ARBA" id="ARBA00023033"/>
    </source>
</evidence>
<evidence type="ECO:0000256" key="9">
    <source>
        <dbReference type="ARBA" id="ARBA00048233"/>
    </source>
</evidence>
<dbReference type="Gene3D" id="1.10.1280.10">
    <property type="entry name" value="Di-copper center containing domain from catechol oxidase"/>
    <property type="match status" value="2"/>
</dbReference>
<proteinExistence type="inferred from homology"/>
<dbReference type="InterPro" id="IPR002227">
    <property type="entry name" value="Tyrosinase_Cu-bd"/>
</dbReference>
<dbReference type="EMBL" id="JBFCZG010000001">
    <property type="protein sequence ID" value="KAL3427941.1"/>
    <property type="molecule type" value="Genomic_DNA"/>
</dbReference>
<sequence length="652" mass="73797">MTYAITGIKAGLGPGEQVPLRREIDEWWASKDKNDVYQRSLFVYALHAFMEMDPDEQLSYFGVAGIHGQPLIPWDTITPKAETFAQEDQEEMIHAAETFRLPYWDWAMRKPDWRRPNDLNRYGPNVPFILTVPKVEVKTKTGVSEVDNPMWKFTLPPNGNKTTFGDYGIQRYNNLPFPAAKATSKHPSTSNSRDKDFVSAWVNGDKQNVDLITGELRGSQAVDSNTLPEAVYRLFLEENFPTFNSFAADGFRPGQSPAEYSSLESIHGAIHVFTGGSGQMSSVPVAAFGTSMSPVSLIDPIFWMHHCNVDRLFALWQDLYPKKYVEPFSAERGRIDPNISLLPFHKDTVGSTWTAASCRYQQKDLYYTYPELQRWLDKYKTNGKFDEVKYQKALRTAIELKYSTTGKATLQLPQNDGLATTQLLSLNAENFQIENFPPPLVAKAQALATSKTEQQQPIVPNSSELQEKWEENDYVVNVLYDRFALGGYPYLIRIFLGDVPEGPPFYFVDTPTQVGLVYNFSGPTESRGQGPEGCANCTRQQQDHELSTGQVILTDYLIERIHKHVQERGLTLQTLSREEVVQYLKNNLHWRISDANDVLVAKENVPSLKISVAMGKATHFSEASRFSRYENYETLWEVTEGRLAGAAPGDLD</sequence>
<dbReference type="Pfam" id="PF00264">
    <property type="entry name" value="Tyrosinase"/>
    <property type="match status" value="1"/>
</dbReference>
<comment type="similarity">
    <text evidence="2">Belongs to the tyrosinase family.</text>
</comment>
<evidence type="ECO:0000256" key="10">
    <source>
        <dbReference type="ARBA" id="ARBA00048881"/>
    </source>
</evidence>
<evidence type="ECO:0000256" key="6">
    <source>
        <dbReference type="ARBA" id="ARBA00023008"/>
    </source>
</evidence>
<keyword evidence="6" id="KW-0186">Copper</keyword>
<dbReference type="PANTHER" id="PTHR11474">
    <property type="entry name" value="TYROSINASE FAMILY MEMBER"/>
    <property type="match status" value="1"/>
</dbReference>
<dbReference type="InterPro" id="IPR041640">
    <property type="entry name" value="Tyrosinase_C"/>
</dbReference>
<keyword evidence="13" id="KW-1185">Reference proteome</keyword>
<evidence type="ECO:0000313" key="13">
    <source>
        <dbReference type="Proteomes" id="UP001629113"/>
    </source>
</evidence>
<comment type="caution">
    <text evidence="12">The sequence shown here is derived from an EMBL/GenBank/DDBJ whole genome shotgun (WGS) entry which is preliminary data.</text>
</comment>
<dbReference type="PROSITE" id="PS00498">
    <property type="entry name" value="TYROSINASE_2"/>
    <property type="match status" value="1"/>
</dbReference>
<dbReference type="PANTHER" id="PTHR11474:SF76">
    <property type="entry name" value="SHKT DOMAIN-CONTAINING PROTEIN"/>
    <property type="match status" value="1"/>
</dbReference>
<comment type="cofactor">
    <cofactor evidence="1">
        <name>Cu(2+)</name>
        <dbReference type="ChEBI" id="CHEBI:29036"/>
    </cofactor>
</comment>
<dbReference type="Gene3D" id="2.60.310.20">
    <property type="match status" value="1"/>
</dbReference>
<name>A0ABR4PYK1_9HELO</name>
<dbReference type="EC" id="1.14.18.1" evidence="3"/>
<comment type="catalytic activity">
    <reaction evidence="9">
        <text>2 L-dopa + O2 = 2 L-dopaquinone + 2 H2O</text>
        <dbReference type="Rhea" id="RHEA:34287"/>
        <dbReference type="ChEBI" id="CHEBI:15377"/>
        <dbReference type="ChEBI" id="CHEBI:15379"/>
        <dbReference type="ChEBI" id="CHEBI:57504"/>
        <dbReference type="ChEBI" id="CHEBI:57924"/>
        <dbReference type="EC" id="1.14.18.1"/>
    </reaction>
</comment>
<keyword evidence="8" id="KW-0470">Melanin biosynthesis</keyword>
<reference evidence="12 13" key="1">
    <citation type="submission" date="2024-06" db="EMBL/GenBank/DDBJ databases">
        <title>Complete genome of Phlyctema vagabunda strain 19-DSS-EL-015.</title>
        <authorList>
            <person name="Fiorenzani C."/>
        </authorList>
    </citation>
    <scope>NUCLEOTIDE SEQUENCE [LARGE SCALE GENOMIC DNA]</scope>
    <source>
        <strain evidence="12 13">19-DSS-EL-015</strain>
    </source>
</reference>
<evidence type="ECO:0000256" key="3">
    <source>
        <dbReference type="ARBA" id="ARBA00011906"/>
    </source>
</evidence>
<evidence type="ECO:0000256" key="1">
    <source>
        <dbReference type="ARBA" id="ARBA00001973"/>
    </source>
</evidence>
<gene>
    <name evidence="12" type="ORF">PVAG01_01450</name>
</gene>
<keyword evidence="4" id="KW-0479">Metal-binding</keyword>
<comment type="catalytic activity">
    <reaction evidence="10">
        <text>L-tyrosine + O2 = L-dopaquinone + H2O</text>
        <dbReference type="Rhea" id="RHEA:18117"/>
        <dbReference type="ChEBI" id="CHEBI:15377"/>
        <dbReference type="ChEBI" id="CHEBI:15379"/>
        <dbReference type="ChEBI" id="CHEBI:57924"/>
        <dbReference type="ChEBI" id="CHEBI:58315"/>
        <dbReference type="EC" id="1.14.18.1"/>
    </reaction>
</comment>
<organism evidence="12 13">
    <name type="scientific">Phlyctema vagabunda</name>
    <dbReference type="NCBI Taxonomy" id="108571"/>
    <lineage>
        <taxon>Eukaryota</taxon>
        <taxon>Fungi</taxon>
        <taxon>Dikarya</taxon>
        <taxon>Ascomycota</taxon>
        <taxon>Pezizomycotina</taxon>
        <taxon>Leotiomycetes</taxon>
        <taxon>Helotiales</taxon>
        <taxon>Dermateaceae</taxon>
        <taxon>Phlyctema</taxon>
    </lineage>
</organism>
<dbReference type="Pfam" id="PF18132">
    <property type="entry name" value="Tyrosinase_C"/>
    <property type="match status" value="1"/>
</dbReference>
<accession>A0ABR4PYK1</accession>
<evidence type="ECO:0000256" key="4">
    <source>
        <dbReference type="ARBA" id="ARBA00022723"/>
    </source>
</evidence>
<dbReference type="InterPro" id="IPR050316">
    <property type="entry name" value="Tyrosinase/Hemocyanin"/>
</dbReference>
<dbReference type="Proteomes" id="UP001629113">
    <property type="component" value="Unassembled WGS sequence"/>
</dbReference>
<evidence type="ECO:0000256" key="5">
    <source>
        <dbReference type="ARBA" id="ARBA00023002"/>
    </source>
</evidence>
<protein>
    <recommendedName>
        <fullName evidence="3">tyrosinase</fullName>
        <ecNumber evidence="3">1.14.18.1</ecNumber>
    </recommendedName>
</protein>
<dbReference type="InterPro" id="IPR008922">
    <property type="entry name" value="Di-copper_centre_dom_sf"/>
</dbReference>
<evidence type="ECO:0000259" key="11">
    <source>
        <dbReference type="PROSITE" id="PS00498"/>
    </source>
</evidence>
<dbReference type="PRINTS" id="PR00092">
    <property type="entry name" value="TYROSINASE"/>
</dbReference>
<evidence type="ECO:0000256" key="2">
    <source>
        <dbReference type="ARBA" id="ARBA00009928"/>
    </source>
</evidence>
<evidence type="ECO:0000313" key="12">
    <source>
        <dbReference type="EMBL" id="KAL3427941.1"/>
    </source>
</evidence>
<keyword evidence="7" id="KW-0503">Monooxygenase</keyword>
<evidence type="ECO:0000256" key="8">
    <source>
        <dbReference type="ARBA" id="ARBA00023101"/>
    </source>
</evidence>
<dbReference type="SUPFAM" id="SSF48056">
    <property type="entry name" value="Di-copper centre-containing domain"/>
    <property type="match status" value="1"/>
</dbReference>
<feature type="domain" description="Tyrosinase copper-binding" evidence="11">
    <location>
        <begin position="299"/>
        <end position="310"/>
    </location>
</feature>